<dbReference type="SUPFAM" id="SSF56112">
    <property type="entry name" value="Protein kinase-like (PK-like)"/>
    <property type="match status" value="1"/>
</dbReference>
<sequence length="50" mass="5363">MATDDFSDANKLGRGGYGPVYKGKLQGGQEIAVKRLSSVSSQGLQEFKNE</sequence>
<dbReference type="InterPro" id="IPR000719">
    <property type="entry name" value="Prot_kinase_dom"/>
</dbReference>
<organism evidence="8 9">
    <name type="scientific">Trifolium medium</name>
    <dbReference type="NCBI Taxonomy" id="97028"/>
    <lineage>
        <taxon>Eukaryota</taxon>
        <taxon>Viridiplantae</taxon>
        <taxon>Streptophyta</taxon>
        <taxon>Embryophyta</taxon>
        <taxon>Tracheophyta</taxon>
        <taxon>Spermatophyta</taxon>
        <taxon>Magnoliopsida</taxon>
        <taxon>eudicotyledons</taxon>
        <taxon>Gunneridae</taxon>
        <taxon>Pentapetalae</taxon>
        <taxon>rosids</taxon>
        <taxon>fabids</taxon>
        <taxon>Fabales</taxon>
        <taxon>Fabaceae</taxon>
        <taxon>Papilionoideae</taxon>
        <taxon>50 kb inversion clade</taxon>
        <taxon>NPAAA clade</taxon>
        <taxon>Hologalegina</taxon>
        <taxon>IRL clade</taxon>
        <taxon>Trifolieae</taxon>
        <taxon>Trifolium</taxon>
    </lineage>
</organism>
<keyword evidence="4 8" id="KW-0418">Kinase</keyword>
<dbReference type="GO" id="GO:0005886">
    <property type="term" value="C:plasma membrane"/>
    <property type="evidence" value="ECO:0007669"/>
    <property type="project" value="TreeGrafter"/>
</dbReference>
<keyword evidence="2" id="KW-0808">Transferase</keyword>
<name>A0A392NFQ6_9FABA</name>
<gene>
    <name evidence="8" type="ORF">A2U01_0019692</name>
</gene>
<evidence type="ECO:0000313" key="9">
    <source>
        <dbReference type="Proteomes" id="UP000265520"/>
    </source>
</evidence>
<keyword evidence="9" id="KW-1185">Reference proteome</keyword>
<evidence type="ECO:0000256" key="6">
    <source>
        <dbReference type="SAM" id="MobiDB-lite"/>
    </source>
</evidence>
<comment type="caution">
    <text evidence="8">The sequence shown here is derived from an EMBL/GenBank/DDBJ whole genome shotgun (WGS) entry which is preliminary data.</text>
</comment>
<evidence type="ECO:0000259" key="7">
    <source>
        <dbReference type="PROSITE" id="PS50011"/>
    </source>
</evidence>
<evidence type="ECO:0000256" key="2">
    <source>
        <dbReference type="ARBA" id="ARBA00022679"/>
    </source>
</evidence>
<dbReference type="GO" id="GO:0005524">
    <property type="term" value="F:ATP binding"/>
    <property type="evidence" value="ECO:0007669"/>
    <property type="project" value="UniProtKB-KW"/>
</dbReference>
<dbReference type="Gene3D" id="3.30.200.20">
    <property type="entry name" value="Phosphorylase Kinase, domain 1"/>
    <property type="match status" value="1"/>
</dbReference>
<evidence type="ECO:0000256" key="5">
    <source>
        <dbReference type="ARBA" id="ARBA00022840"/>
    </source>
</evidence>
<keyword evidence="3" id="KW-0547">Nucleotide-binding</keyword>
<evidence type="ECO:0000313" key="8">
    <source>
        <dbReference type="EMBL" id="MCH98686.1"/>
    </source>
</evidence>
<feature type="domain" description="Protein kinase" evidence="7">
    <location>
        <begin position="6"/>
        <end position="50"/>
    </location>
</feature>
<evidence type="ECO:0000256" key="3">
    <source>
        <dbReference type="ARBA" id="ARBA00022741"/>
    </source>
</evidence>
<evidence type="ECO:0000256" key="1">
    <source>
        <dbReference type="ARBA" id="ARBA00022527"/>
    </source>
</evidence>
<dbReference type="PANTHER" id="PTHR27002:SF798">
    <property type="entry name" value="S-LOCUS LECTIN KINASE FAMILY PROTEIN"/>
    <property type="match status" value="1"/>
</dbReference>
<keyword evidence="8" id="KW-0430">Lectin</keyword>
<protein>
    <submittedName>
        <fullName evidence="8">G-type lectin S-receptor-like serine/threonine-protein kinase</fullName>
    </submittedName>
</protein>
<accession>A0A392NFQ6</accession>
<dbReference type="InterPro" id="IPR011009">
    <property type="entry name" value="Kinase-like_dom_sf"/>
</dbReference>
<dbReference type="EMBL" id="LXQA010038279">
    <property type="protein sequence ID" value="MCH98686.1"/>
    <property type="molecule type" value="Genomic_DNA"/>
</dbReference>
<feature type="region of interest" description="Disordered" evidence="6">
    <location>
        <begin position="1"/>
        <end position="23"/>
    </location>
</feature>
<dbReference type="Proteomes" id="UP000265520">
    <property type="component" value="Unassembled WGS sequence"/>
</dbReference>
<evidence type="ECO:0000256" key="4">
    <source>
        <dbReference type="ARBA" id="ARBA00022777"/>
    </source>
</evidence>
<keyword evidence="5" id="KW-0067">ATP-binding</keyword>
<dbReference type="GO" id="GO:0030246">
    <property type="term" value="F:carbohydrate binding"/>
    <property type="evidence" value="ECO:0007669"/>
    <property type="project" value="UniProtKB-KW"/>
</dbReference>
<keyword evidence="8" id="KW-0675">Receptor</keyword>
<feature type="non-terminal residue" evidence="8">
    <location>
        <position position="50"/>
    </location>
</feature>
<dbReference type="PANTHER" id="PTHR27002">
    <property type="entry name" value="RECEPTOR-LIKE SERINE/THREONINE-PROTEIN KINASE SD1-8"/>
    <property type="match status" value="1"/>
</dbReference>
<dbReference type="GO" id="GO:0004674">
    <property type="term" value="F:protein serine/threonine kinase activity"/>
    <property type="evidence" value="ECO:0007669"/>
    <property type="project" value="UniProtKB-KW"/>
</dbReference>
<reference evidence="8 9" key="1">
    <citation type="journal article" date="2018" name="Front. Plant Sci.">
        <title>Red Clover (Trifolium pratense) and Zigzag Clover (T. medium) - A Picture of Genomic Similarities and Differences.</title>
        <authorList>
            <person name="Dluhosova J."/>
            <person name="Istvanek J."/>
            <person name="Nedelnik J."/>
            <person name="Repkova J."/>
        </authorList>
    </citation>
    <scope>NUCLEOTIDE SEQUENCE [LARGE SCALE GENOMIC DNA]</scope>
    <source>
        <strain evidence="9">cv. 10/8</strain>
        <tissue evidence="8">Leaf</tissue>
    </source>
</reference>
<dbReference type="PROSITE" id="PS50011">
    <property type="entry name" value="PROTEIN_KINASE_DOM"/>
    <property type="match status" value="1"/>
</dbReference>
<keyword evidence="1" id="KW-0723">Serine/threonine-protein kinase</keyword>
<proteinExistence type="predicted"/>
<dbReference type="AlphaFoldDB" id="A0A392NFQ6"/>